<name>A0A915HW63_ROMCU</name>
<dbReference type="AlphaFoldDB" id="A0A915HW63"/>
<accession>A0A915HW63</accession>
<dbReference type="WBParaSite" id="nRc.2.0.1.t05663-RA">
    <property type="protein sequence ID" value="nRc.2.0.1.t05663-RA"/>
    <property type="gene ID" value="nRc.2.0.1.g05663"/>
</dbReference>
<proteinExistence type="predicted"/>
<reference evidence="2" key="1">
    <citation type="submission" date="2022-11" db="UniProtKB">
        <authorList>
            <consortium name="WormBaseParasite"/>
        </authorList>
    </citation>
    <scope>IDENTIFICATION</scope>
</reference>
<sequence length="85" mass="9212">PKIKKIFIPDDRGEPAHFLIKATSNASGASLLLNKQELATNGECTEPAPFLIESTPTQSEAPSLLSMEESGMLDQKEYVFLTSST</sequence>
<protein>
    <submittedName>
        <fullName evidence="2">Uncharacterized protein</fullName>
    </submittedName>
</protein>
<evidence type="ECO:0000313" key="2">
    <source>
        <dbReference type="WBParaSite" id="nRc.2.0.1.t05663-RA"/>
    </source>
</evidence>
<evidence type="ECO:0000313" key="1">
    <source>
        <dbReference type="Proteomes" id="UP000887565"/>
    </source>
</evidence>
<organism evidence="1 2">
    <name type="scientific">Romanomermis culicivorax</name>
    <name type="common">Nematode worm</name>
    <dbReference type="NCBI Taxonomy" id="13658"/>
    <lineage>
        <taxon>Eukaryota</taxon>
        <taxon>Metazoa</taxon>
        <taxon>Ecdysozoa</taxon>
        <taxon>Nematoda</taxon>
        <taxon>Enoplea</taxon>
        <taxon>Dorylaimia</taxon>
        <taxon>Mermithida</taxon>
        <taxon>Mermithoidea</taxon>
        <taxon>Mermithidae</taxon>
        <taxon>Romanomermis</taxon>
    </lineage>
</organism>
<dbReference type="Proteomes" id="UP000887565">
    <property type="component" value="Unplaced"/>
</dbReference>
<keyword evidence="1" id="KW-1185">Reference proteome</keyword>